<evidence type="ECO:0000313" key="3">
    <source>
        <dbReference type="Proteomes" id="UP000652013"/>
    </source>
</evidence>
<feature type="compositionally biased region" description="Basic and acidic residues" evidence="1">
    <location>
        <begin position="18"/>
        <end position="37"/>
    </location>
</feature>
<accession>A0A8J3YDT5</accession>
<dbReference type="Proteomes" id="UP000652013">
    <property type="component" value="Unassembled WGS sequence"/>
</dbReference>
<name>A0A8J3YDT5_9ACTN</name>
<proteinExistence type="predicted"/>
<dbReference type="AlphaFoldDB" id="A0A8J3YDT5"/>
<dbReference type="EMBL" id="BOOY01000036">
    <property type="protein sequence ID" value="GIJ05873.1"/>
    <property type="molecule type" value="Genomic_DNA"/>
</dbReference>
<sequence length="60" mass="6396">MSEKLEALGQPVEEPSPEGEHDFAGEHDATVVDKDVLDGDADGESESPRGWSGMDHDDTA</sequence>
<gene>
    <name evidence="2" type="ORF">Sya03_52250</name>
</gene>
<reference evidence="2" key="1">
    <citation type="submission" date="2021-01" db="EMBL/GenBank/DDBJ databases">
        <title>Whole genome shotgun sequence of Spirilliplanes yamanashiensis NBRC 15828.</title>
        <authorList>
            <person name="Komaki H."/>
            <person name="Tamura T."/>
        </authorList>
    </citation>
    <scope>NUCLEOTIDE SEQUENCE</scope>
    <source>
        <strain evidence="2">NBRC 15828</strain>
    </source>
</reference>
<evidence type="ECO:0000256" key="1">
    <source>
        <dbReference type="SAM" id="MobiDB-lite"/>
    </source>
</evidence>
<keyword evidence="3" id="KW-1185">Reference proteome</keyword>
<evidence type="ECO:0000313" key="2">
    <source>
        <dbReference type="EMBL" id="GIJ05873.1"/>
    </source>
</evidence>
<dbReference type="RefSeq" id="WP_203941052.1">
    <property type="nucleotide sequence ID" value="NZ_BAAAGJ010000003.1"/>
</dbReference>
<feature type="region of interest" description="Disordered" evidence="1">
    <location>
        <begin position="1"/>
        <end position="60"/>
    </location>
</feature>
<protein>
    <submittedName>
        <fullName evidence="2">Uncharacterized protein</fullName>
    </submittedName>
</protein>
<comment type="caution">
    <text evidence="2">The sequence shown here is derived from an EMBL/GenBank/DDBJ whole genome shotgun (WGS) entry which is preliminary data.</text>
</comment>
<organism evidence="2 3">
    <name type="scientific">Spirilliplanes yamanashiensis</name>
    <dbReference type="NCBI Taxonomy" id="42233"/>
    <lineage>
        <taxon>Bacteria</taxon>
        <taxon>Bacillati</taxon>
        <taxon>Actinomycetota</taxon>
        <taxon>Actinomycetes</taxon>
        <taxon>Micromonosporales</taxon>
        <taxon>Micromonosporaceae</taxon>
        <taxon>Spirilliplanes</taxon>
    </lineage>
</organism>